<gene>
    <name evidence="1" type="ORF">PaMx11_11</name>
</gene>
<evidence type="ECO:0000313" key="2">
    <source>
        <dbReference type="Proteomes" id="UP000204009"/>
    </source>
</evidence>
<protein>
    <submittedName>
        <fullName evidence="1">Uncharacterized protein</fullName>
    </submittedName>
</protein>
<organism evidence="1 2">
    <name type="scientific">Pseudomonas phage PaMx11</name>
    <dbReference type="NCBI Taxonomy" id="1175657"/>
    <lineage>
        <taxon>Viruses</taxon>
        <taxon>Duplodnaviria</taxon>
        <taxon>Heunggongvirae</taxon>
        <taxon>Uroviricota</taxon>
        <taxon>Caudoviricetes</taxon>
        <taxon>Mesyanzhinovviridae</taxon>
        <taxon>Bradleyvirinae</taxon>
        <taxon>Abidjanvirus</taxon>
        <taxon>Abidjanvirus PaMx11</taxon>
        <taxon>Pseudomonas virus PaMx11</taxon>
    </lineage>
</organism>
<keyword evidence="2" id="KW-1185">Reference proteome</keyword>
<evidence type="ECO:0000313" key="1">
    <source>
        <dbReference type="EMBL" id="ALH23685.1"/>
    </source>
</evidence>
<dbReference type="GeneID" id="26623489"/>
<dbReference type="RefSeq" id="YP_009196264.1">
    <property type="nucleotide sequence ID" value="NC_028770.1"/>
</dbReference>
<name>A0A0S0NA17_BPPAM</name>
<dbReference type="OrthoDB" id="35145at10239"/>
<dbReference type="EMBL" id="JQ067087">
    <property type="protein sequence ID" value="ALH23685.1"/>
    <property type="molecule type" value="Genomic_DNA"/>
</dbReference>
<reference evidence="1 2" key="1">
    <citation type="journal article" date="2012" name="Appl. Environ. Microbiol.">
        <title>High Diversity and Novel Species of Pseudomonas aeruginosa Bacteriophages.</title>
        <authorList>
            <person name="Sepulveda-Robles O."/>
            <person name="Kameyama L."/>
            <person name="Guarneros G."/>
        </authorList>
    </citation>
    <scope>NUCLEOTIDE SEQUENCE [LARGE SCALE GENOMIC DNA]</scope>
</reference>
<dbReference type="KEGG" id="vg:26623489"/>
<organismHost>
    <name type="scientific">Pseudomonas aeruginosa</name>
    <dbReference type="NCBI Taxonomy" id="287"/>
</organismHost>
<dbReference type="Proteomes" id="UP000204009">
    <property type="component" value="Segment"/>
</dbReference>
<accession>A0A0S0NA17</accession>
<sequence>MSFQETILRAVEIYKAQAKKNLPMACHRANEEAGGEWNVSGIQTRASRLSSPDACLCPTDDRMMLRSGRFPIEKRRNDMNYEMTKILVAALVADTAATVEWAQDVLGGDAYGVAVTLGDKLFLVYQMDNNPQEDWLVDTMDTEGDMAFVPDVEGFQSQAAALRYLASKF</sequence>
<proteinExistence type="predicted"/>